<protein>
    <submittedName>
        <fullName evidence="1">Uncharacterized protein</fullName>
    </submittedName>
</protein>
<sequence length="24" mass="2615">MDETQGKKQDSAPVLLAICAEYFG</sequence>
<comment type="caution">
    <text evidence="1">The sequence shown here is derived from an EMBL/GenBank/DDBJ whole genome shotgun (WGS) entry which is preliminary data.</text>
</comment>
<name>A0AAX3J739_9GAMM</name>
<dbReference type="Proteomes" id="UP000433737">
    <property type="component" value="Unassembled WGS sequence"/>
</dbReference>
<reference evidence="1 2" key="1">
    <citation type="submission" date="2019-10" db="EMBL/GenBank/DDBJ databases">
        <authorList>
            <person name="Karimi E."/>
        </authorList>
    </citation>
    <scope>NUCLEOTIDE SEQUENCE [LARGE SCALE GENOMIC DNA]</scope>
    <source>
        <strain evidence="1">Pantoea sp. 111</strain>
    </source>
</reference>
<dbReference type="EMBL" id="CABWMH010000013">
    <property type="protein sequence ID" value="VXC02862.1"/>
    <property type="molecule type" value="Genomic_DNA"/>
</dbReference>
<dbReference type="AlphaFoldDB" id="A0AAX3J739"/>
<evidence type="ECO:0000313" key="2">
    <source>
        <dbReference type="Proteomes" id="UP000433737"/>
    </source>
</evidence>
<gene>
    <name evidence="1" type="ORF">PANT111_200133</name>
</gene>
<accession>A0AAX3J739</accession>
<organism evidence="1 2">
    <name type="scientific">Pantoea brenneri</name>
    <dbReference type="NCBI Taxonomy" id="472694"/>
    <lineage>
        <taxon>Bacteria</taxon>
        <taxon>Pseudomonadati</taxon>
        <taxon>Pseudomonadota</taxon>
        <taxon>Gammaproteobacteria</taxon>
        <taxon>Enterobacterales</taxon>
        <taxon>Erwiniaceae</taxon>
        <taxon>Pantoea</taxon>
    </lineage>
</organism>
<proteinExistence type="predicted"/>
<evidence type="ECO:0000313" key="1">
    <source>
        <dbReference type="EMBL" id="VXC02862.1"/>
    </source>
</evidence>